<dbReference type="Gene3D" id="3.30.559.10">
    <property type="entry name" value="Chloramphenicol acetyltransferase-like domain"/>
    <property type="match status" value="2"/>
</dbReference>
<comment type="similarity">
    <text evidence="1">Belongs to the plant acyltransferase family.</text>
</comment>
<feature type="region of interest" description="Disordered" evidence="3">
    <location>
        <begin position="190"/>
        <end position="213"/>
    </location>
</feature>
<dbReference type="PANTHER" id="PTHR31147">
    <property type="entry name" value="ACYL TRANSFERASE 4"/>
    <property type="match status" value="1"/>
</dbReference>
<feature type="region of interest" description="Disordered" evidence="3">
    <location>
        <begin position="518"/>
        <end position="546"/>
    </location>
</feature>
<gene>
    <name evidence="4" type="ORF">Cgig2_032573</name>
</gene>
<organism evidence="4 5">
    <name type="scientific">Carnegiea gigantea</name>
    <dbReference type="NCBI Taxonomy" id="171969"/>
    <lineage>
        <taxon>Eukaryota</taxon>
        <taxon>Viridiplantae</taxon>
        <taxon>Streptophyta</taxon>
        <taxon>Embryophyta</taxon>
        <taxon>Tracheophyta</taxon>
        <taxon>Spermatophyta</taxon>
        <taxon>Magnoliopsida</taxon>
        <taxon>eudicotyledons</taxon>
        <taxon>Gunneridae</taxon>
        <taxon>Pentapetalae</taxon>
        <taxon>Caryophyllales</taxon>
        <taxon>Cactineae</taxon>
        <taxon>Cactaceae</taxon>
        <taxon>Cactoideae</taxon>
        <taxon>Echinocereeae</taxon>
        <taxon>Carnegiea</taxon>
    </lineage>
</organism>
<dbReference type="InterPro" id="IPR023213">
    <property type="entry name" value="CAT-like_dom_sf"/>
</dbReference>
<evidence type="ECO:0000313" key="5">
    <source>
        <dbReference type="Proteomes" id="UP001153076"/>
    </source>
</evidence>
<reference evidence="4" key="1">
    <citation type="submission" date="2022-04" db="EMBL/GenBank/DDBJ databases">
        <title>Carnegiea gigantea Genome sequencing and assembly v2.</title>
        <authorList>
            <person name="Copetti D."/>
            <person name="Sanderson M.J."/>
            <person name="Burquez A."/>
            <person name="Wojciechowski M.F."/>
        </authorList>
    </citation>
    <scope>NUCLEOTIDE SEQUENCE</scope>
    <source>
        <strain evidence="4">SGP5-SGP5p</strain>
        <tissue evidence="4">Aerial part</tissue>
    </source>
</reference>
<dbReference type="InterPro" id="IPR050898">
    <property type="entry name" value="Plant_acyltransferase"/>
</dbReference>
<comment type="caution">
    <text evidence="4">The sequence shown here is derived from an EMBL/GenBank/DDBJ whole genome shotgun (WGS) entry which is preliminary data.</text>
</comment>
<keyword evidence="5" id="KW-1185">Reference proteome</keyword>
<dbReference type="OrthoDB" id="1483986at2759"/>
<dbReference type="GO" id="GO:0016740">
    <property type="term" value="F:transferase activity"/>
    <property type="evidence" value="ECO:0007669"/>
    <property type="project" value="UniProtKB-KW"/>
</dbReference>
<dbReference type="EMBL" id="JAKOGI010000012">
    <property type="protein sequence ID" value="KAJ8450948.1"/>
    <property type="molecule type" value="Genomic_DNA"/>
</dbReference>
<sequence length="546" mass="60421">MQNYDKSTRTQSPLLFKVRRAAPELIPPVAPTPKEFKELSDVDDQEGLRLQVPLLQFFAGNESRGWNQDPAKVIREAVGKALVPYYPFAGRLREKAGRKLVVECNGKGVLFIEANADVTLDDFGEEIHPPFPCLEELLFYVPGYGGTLDSPLIIVQSTQTQSPLLFKVRRAAPELIPPVAPTPKEFKELSDIDDQEGSGFKGNESRGRNQDPAKVTRLKCDGIVLGWTFNHAMADGQGFFQFLSAVAELGRGGQLSVQPIWERHLLCARDPPRVTCVHHEYDTTAETRGNVVPLMITWSINPSFLIYHQPFPDVNIIGPREMSALRSLIPPHLKSSTAFEVLTACLWRCRTIALQPHPNETVRFHSIVNARSRLNPPAPKGYYGNSIAFSAVLSIAGDLCQKPVGYPVELVKKAKANVTDEYMRSLADFLVINGRPRLSTAGRCFAVSNLTRIGFDELDYGWGLPEYAGTAGEVPGICTFYMPYKNKKRKKGILSPIRLPAPAMERFIMELNAVLGGSSERPNTGSGSSLEVENVKKNTKKTLSSS</sequence>
<evidence type="ECO:0000313" key="4">
    <source>
        <dbReference type="EMBL" id="KAJ8450948.1"/>
    </source>
</evidence>
<proteinExistence type="inferred from homology"/>
<evidence type="ECO:0000256" key="3">
    <source>
        <dbReference type="SAM" id="MobiDB-lite"/>
    </source>
</evidence>
<dbReference type="AlphaFoldDB" id="A0A9Q1KY02"/>
<keyword evidence="2" id="KW-0808">Transferase</keyword>
<evidence type="ECO:0000256" key="1">
    <source>
        <dbReference type="ARBA" id="ARBA00009861"/>
    </source>
</evidence>
<feature type="compositionally biased region" description="Polar residues" evidence="3">
    <location>
        <begin position="520"/>
        <end position="531"/>
    </location>
</feature>
<dbReference type="Proteomes" id="UP001153076">
    <property type="component" value="Unassembled WGS sequence"/>
</dbReference>
<evidence type="ECO:0000256" key="2">
    <source>
        <dbReference type="ARBA" id="ARBA00022679"/>
    </source>
</evidence>
<dbReference type="Pfam" id="PF02458">
    <property type="entry name" value="Transferase"/>
    <property type="match status" value="2"/>
</dbReference>
<accession>A0A9Q1KY02</accession>
<name>A0A9Q1KY02_9CARY</name>
<dbReference type="PANTHER" id="PTHR31147:SF66">
    <property type="entry name" value="OS05G0315700 PROTEIN"/>
    <property type="match status" value="1"/>
</dbReference>
<protein>
    <submittedName>
        <fullName evidence="4">Uncharacterized protein</fullName>
    </submittedName>
</protein>